<protein>
    <submittedName>
        <fullName evidence="2">HAD superfamily hydrolase (TIGR01450 family)</fullName>
    </submittedName>
</protein>
<dbReference type="InterPro" id="IPR006357">
    <property type="entry name" value="HAD-SF_hydro_IIA"/>
</dbReference>
<accession>A0A3E0I4W6</accession>
<sequence length="334" mass="34510">MTDTDLLAEYDALLLDLDGTVYRGGEAVPGAVEAIKASRRRGAGIRYVTNNASRKPGSVAAHLNELGFQATDEEVSTSSQAAASVLAERLTSGDLVLIIGTQALADEVSAVGLTPTREFTPEVAAVVQGHSPDTGWRDLAEAGLAIRHGAFWVACNVDATLPTERGLLPGNGSMVAALKAATDVEPVVAGKPARPLMDQAIRSAGARKPLVVGDRLDTDIAGATAAELDALLVLTGVAYPAQILQAPEELRPRYLSADLSGLLRPVSEVEIGKQPDWDVQVDDRTLIVTGSGDGEPLALLRGLCAAWWPAGGGAVTVRAGDDASTVALAALNIG</sequence>
<dbReference type="Pfam" id="PF13242">
    <property type="entry name" value="Hydrolase_like"/>
    <property type="match status" value="1"/>
</dbReference>
<proteinExistence type="predicted"/>
<evidence type="ECO:0000313" key="2">
    <source>
        <dbReference type="EMBL" id="REH53782.1"/>
    </source>
</evidence>
<dbReference type="Gene3D" id="3.30.300.290">
    <property type="match status" value="1"/>
</dbReference>
<dbReference type="Pfam" id="PF13344">
    <property type="entry name" value="Hydrolase_6"/>
    <property type="match status" value="1"/>
</dbReference>
<dbReference type="GO" id="GO:0016791">
    <property type="term" value="F:phosphatase activity"/>
    <property type="evidence" value="ECO:0007669"/>
    <property type="project" value="TreeGrafter"/>
</dbReference>
<dbReference type="Proteomes" id="UP000256269">
    <property type="component" value="Unassembled WGS sequence"/>
</dbReference>
<dbReference type="PANTHER" id="PTHR19288:SF95">
    <property type="entry name" value="D-GLYCEROL 3-PHOSPHATE PHOSPHATASE"/>
    <property type="match status" value="1"/>
</dbReference>
<dbReference type="OrthoDB" id="3400930at2"/>
<feature type="domain" description="GCN5-related N-acetyltransferase-like" evidence="1">
    <location>
        <begin position="274"/>
        <end position="331"/>
    </location>
</feature>
<evidence type="ECO:0000313" key="3">
    <source>
        <dbReference type="Proteomes" id="UP000256269"/>
    </source>
</evidence>
<dbReference type="SUPFAM" id="SSF56784">
    <property type="entry name" value="HAD-like"/>
    <property type="match status" value="1"/>
</dbReference>
<dbReference type="RefSeq" id="WP_116172920.1">
    <property type="nucleotide sequence ID" value="NZ_CP144375.1"/>
</dbReference>
<dbReference type="InterPro" id="IPR036412">
    <property type="entry name" value="HAD-like_sf"/>
</dbReference>
<dbReference type="InterPro" id="IPR023214">
    <property type="entry name" value="HAD_sf"/>
</dbReference>
<keyword evidence="2" id="KW-0378">Hydrolase</keyword>
<name>A0A3E0I4W6_9PSEU</name>
<comment type="caution">
    <text evidence="2">The sequence shown here is derived from an EMBL/GenBank/DDBJ whole genome shotgun (WGS) entry which is preliminary data.</text>
</comment>
<organism evidence="2 3">
    <name type="scientific">Kutzneria buriramensis</name>
    <dbReference type="NCBI Taxonomy" id="1045776"/>
    <lineage>
        <taxon>Bacteria</taxon>
        <taxon>Bacillati</taxon>
        <taxon>Actinomycetota</taxon>
        <taxon>Actinomycetes</taxon>
        <taxon>Pseudonocardiales</taxon>
        <taxon>Pseudonocardiaceae</taxon>
        <taxon>Kutzneria</taxon>
    </lineage>
</organism>
<dbReference type="AlphaFoldDB" id="A0A3E0I4W6"/>
<dbReference type="PANTHER" id="PTHR19288">
    <property type="entry name" value="4-NITROPHENYLPHOSPHATASE-RELATED"/>
    <property type="match status" value="1"/>
</dbReference>
<dbReference type="NCBIfam" id="TIGR01460">
    <property type="entry name" value="HAD-SF-IIA"/>
    <property type="match status" value="1"/>
</dbReference>
<gene>
    <name evidence="2" type="ORF">BCF44_1023</name>
</gene>
<keyword evidence="3" id="KW-1185">Reference proteome</keyword>
<reference evidence="2 3" key="1">
    <citation type="submission" date="2018-08" db="EMBL/GenBank/DDBJ databases">
        <title>Genomic Encyclopedia of Archaeal and Bacterial Type Strains, Phase II (KMG-II): from individual species to whole genera.</title>
        <authorList>
            <person name="Goeker M."/>
        </authorList>
    </citation>
    <scope>NUCLEOTIDE SEQUENCE [LARGE SCALE GENOMIC DNA]</scope>
    <source>
        <strain evidence="2 3">DSM 45791</strain>
    </source>
</reference>
<dbReference type="Gene3D" id="3.40.50.1000">
    <property type="entry name" value="HAD superfamily/HAD-like"/>
    <property type="match status" value="2"/>
</dbReference>
<dbReference type="EMBL" id="QUNO01000002">
    <property type="protein sequence ID" value="REH53782.1"/>
    <property type="molecule type" value="Genomic_DNA"/>
</dbReference>
<dbReference type="GO" id="GO:0005737">
    <property type="term" value="C:cytoplasm"/>
    <property type="evidence" value="ECO:0007669"/>
    <property type="project" value="TreeGrafter"/>
</dbReference>
<dbReference type="InterPro" id="IPR041065">
    <property type="entry name" value="GNAT-like"/>
</dbReference>
<dbReference type="Pfam" id="PF18407">
    <property type="entry name" value="GNAT_like"/>
    <property type="match status" value="1"/>
</dbReference>
<evidence type="ECO:0000259" key="1">
    <source>
        <dbReference type="Pfam" id="PF18407"/>
    </source>
</evidence>